<keyword evidence="3" id="KW-0050">Antiport</keyword>
<dbReference type="PANTHER" id="PTHR32507:SF0">
    <property type="entry name" value="NA(+)_H(+) ANTIPORTER 2-RELATED"/>
    <property type="match status" value="1"/>
</dbReference>
<feature type="transmembrane region" description="Helical" evidence="9">
    <location>
        <begin position="297"/>
        <end position="321"/>
    </location>
</feature>
<comment type="caution">
    <text evidence="12">The sequence shown here is derived from an EMBL/GenBank/DDBJ whole genome shotgun (WGS) entry which is preliminary data.</text>
</comment>
<organism evidence="12 13">
    <name type="scientific">Bacillus seohaeanensis</name>
    <dbReference type="NCBI Taxonomy" id="284580"/>
    <lineage>
        <taxon>Bacteria</taxon>
        <taxon>Bacillati</taxon>
        <taxon>Bacillota</taxon>
        <taxon>Bacilli</taxon>
        <taxon>Bacillales</taxon>
        <taxon>Bacillaceae</taxon>
        <taxon>Bacillus</taxon>
    </lineage>
</organism>
<evidence type="ECO:0000313" key="12">
    <source>
        <dbReference type="EMBL" id="MFD2680264.1"/>
    </source>
</evidence>
<feature type="domain" description="Cation/H+ exchanger transmembrane" evidence="10">
    <location>
        <begin position="19"/>
        <end position="392"/>
    </location>
</feature>
<feature type="transmembrane region" description="Helical" evidence="9">
    <location>
        <begin position="366"/>
        <end position="390"/>
    </location>
</feature>
<feature type="domain" description="RCK N-terminal" evidence="11">
    <location>
        <begin position="403"/>
        <end position="484"/>
    </location>
</feature>
<proteinExistence type="predicted"/>
<dbReference type="EMBL" id="JBHUMF010000014">
    <property type="protein sequence ID" value="MFD2680264.1"/>
    <property type="molecule type" value="Genomic_DNA"/>
</dbReference>
<evidence type="ECO:0000256" key="3">
    <source>
        <dbReference type="ARBA" id="ARBA00022449"/>
    </source>
</evidence>
<evidence type="ECO:0000256" key="8">
    <source>
        <dbReference type="ARBA" id="ARBA00023136"/>
    </source>
</evidence>
<feature type="transmembrane region" description="Helical" evidence="9">
    <location>
        <begin position="114"/>
        <end position="135"/>
    </location>
</feature>
<feature type="transmembrane region" description="Helical" evidence="9">
    <location>
        <begin position="60"/>
        <end position="77"/>
    </location>
</feature>
<reference evidence="13" key="1">
    <citation type="journal article" date="2019" name="Int. J. Syst. Evol. Microbiol.">
        <title>The Global Catalogue of Microorganisms (GCM) 10K type strain sequencing project: providing services to taxonomists for standard genome sequencing and annotation.</title>
        <authorList>
            <consortium name="The Broad Institute Genomics Platform"/>
            <consortium name="The Broad Institute Genome Sequencing Center for Infectious Disease"/>
            <person name="Wu L."/>
            <person name="Ma J."/>
        </authorList>
    </citation>
    <scope>NUCLEOTIDE SEQUENCE [LARGE SCALE GENOMIC DNA]</scope>
    <source>
        <strain evidence="13">KCTC 3913</strain>
    </source>
</reference>
<feature type="transmembrane region" description="Helical" evidence="9">
    <location>
        <begin position="273"/>
        <end position="291"/>
    </location>
</feature>
<dbReference type="PANTHER" id="PTHR32507">
    <property type="entry name" value="NA(+)/H(+) ANTIPORTER 1"/>
    <property type="match status" value="1"/>
</dbReference>
<feature type="transmembrane region" description="Helical" evidence="9">
    <location>
        <begin position="31"/>
        <end position="48"/>
    </location>
</feature>
<keyword evidence="5 9" id="KW-0812">Transmembrane</keyword>
<feature type="transmembrane region" description="Helical" evidence="9">
    <location>
        <begin position="242"/>
        <end position="261"/>
    </location>
</feature>
<name>A0ABW5RP62_9BACI</name>
<dbReference type="Proteomes" id="UP001597506">
    <property type="component" value="Unassembled WGS sequence"/>
</dbReference>
<dbReference type="Gene3D" id="1.20.1530.20">
    <property type="match status" value="1"/>
</dbReference>
<keyword evidence="2" id="KW-0813">Transport</keyword>
<evidence type="ECO:0000259" key="10">
    <source>
        <dbReference type="Pfam" id="PF00999"/>
    </source>
</evidence>
<feature type="transmembrane region" description="Helical" evidence="9">
    <location>
        <begin position="6"/>
        <end position="24"/>
    </location>
</feature>
<dbReference type="Pfam" id="PF02254">
    <property type="entry name" value="TrkA_N"/>
    <property type="match status" value="1"/>
</dbReference>
<evidence type="ECO:0000313" key="13">
    <source>
        <dbReference type="Proteomes" id="UP001597506"/>
    </source>
</evidence>
<dbReference type="InterPro" id="IPR006153">
    <property type="entry name" value="Cation/H_exchanger_TM"/>
</dbReference>
<protein>
    <submittedName>
        <fullName evidence="12">Cation:proton antiporter</fullName>
    </submittedName>
</protein>
<gene>
    <name evidence="12" type="ORF">ACFSUL_05800</name>
</gene>
<keyword evidence="8 9" id="KW-0472">Membrane</keyword>
<dbReference type="RefSeq" id="WP_377933563.1">
    <property type="nucleotide sequence ID" value="NZ_JBHUMF010000014.1"/>
</dbReference>
<dbReference type="Gene3D" id="3.40.50.720">
    <property type="entry name" value="NAD(P)-binding Rossmann-like Domain"/>
    <property type="match status" value="1"/>
</dbReference>
<sequence>MIDSMLFNLMFIGVLGIVSQWLAWRFRLPAIVIMSIAGLLAGPIFGLINPKEDFGDVYKPIISMAVAIILFEGSLNLDFREVRGLGKPVFRIVTIGAFLAWVLGSLAAHFVAGLSWAVAFVIGGLFIVTGPTVILPLLRQAKLKPRPAAILKWEGIIVDPFGALLAVFAFEIIRFLLSDNVTVLSLLLFFAASLFAVLLGWVSGRGTGFLFEKGHVPEFLKSPVVFVIVLACFTVSDEIAHETGLLAVTAMGITLANMHIASIGDMRHFKENISVLLTSTIFVMLTASLTVKTLLEIFNWQIIAFVLLMLFIVRPLSVWLSTVGTDLSTKEKILVGWIAPRGIVALTVASYFASILLDRGFTDAGILMSLTFALVFSTVCAHGFTIGWLAKKLGLATDERPGVLIVGGSSFSTGIAKTFQELKTPVMIADSSWKRLYTARKAGVPFYRGEVLSEQMDYYLDLTPYEYLIAATELDSYNALVCTTFVPEIGRNNLFQLSLRSQREDDIEDIGNTIGGRILFHQDVTWEELNKRVERGDVFRKTNITEKYTFEAYLEEINENAIILFVLKPSGKIGFFTEEMSPKVEDGDIVVSLMERYKEYDKIQKKISDQREKQLKGKEQKGQT</sequence>
<dbReference type="Pfam" id="PF00999">
    <property type="entry name" value="Na_H_Exchanger"/>
    <property type="match status" value="1"/>
</dbReference>
<evidence type="ECO:0000256" key="6">
    <source>
        <dbReference type="ARBA" id="ARBA00022989"/>
    </source>
</evidence>
<keyword evidence="4" id="KW-1003">Cell membrane</keyword>
<dbReference type="SUPFAM" id="SSF51735">
    <property type="entry name" value="NAD(P)-binding Rossmann-fold domains"/>
    <property type="match status" value="1"/>
</dbReference>
<keyword evidence="7" id="KW-0406">Ion transport</keyword>
<accession>A0ABW5RP62</accession>
<evidence type="ECO:0000256" key="7">
    <source>
        <dbReference type="ARBA" id="ARBA00023065"/>
    </source>
</evidence>
<keyword evidence="6 9" id="KW-1133">Transmembrane helix</keyword>
<feature type="transmembrane region" description="Helical" evidence="9">
    <location>
        <begin position="89"/>
        <end position="108"/>
    </location>
</feature>
<evidence type="ECO:0000256" key="4">
    <source>
        <dbReference type="ARBA" id="ARBA00022475"/>
    </source>
</evidence>
<keyword evidence="13" id="KW-1185">Reference proteome</keyword>
<evidence type="ECO:0000256" key="2">
    <source>
        <dbReference type="ARBA" id="ARBA00022448"/>
    </source>
</evidence>
<evidence type="ECO:0000256" key="5">
    <source>
        <dbReference type="ARBA" id="ARBA00022692"/>
    </source>
</evidence>
<evidence type="ECO:0000256" key="1">
    <source>
        <dbReference type="ARBA" id="ARBA00004651"/>
    </source>
</evidence>
<feature type="transmembrane region" description="Helical" evidence="9">
    <location>
        <begin position="156"/>
        <end position="177"/>
    </location>
</feature>
<dbReference type="InterPro" id="IPR038770">
    <property type="entry name" value="Na+/solute_symporter_sf"/>
</dbReference>
<comment type="subcellular location">
    <subcellularLocation>
        <location evidence="1">Cell membrane</location>
        <topology evidence="1">Multi-pass membrane protein</topology>
    </subcellularLocation>
</comment>
<dbReference type="InterPro" id="IPR036291">
    <property type="entry name" value="NAD(P)-bd_dom_sf"/>
</dbReference>
<dbReference type="InterPro" id="IPR003148">
    <property type="entry name" value="RCK_N"/>
</dbReference>
<evidence type="ECO:0000256" key="9">
    <source>
        <dbReference type="SAM" id="Phobius"/>
    </source>
</evidence>
<feature type="transmembrane region" description="Helical" evidence="9">
    <location>
        <begin position="333"/>
        <end position="354"/>
    </location>
</feature>
<feature type="transmembrane region" description="Helical" evidence="9">
    <location>
        <begin position="183"/>
        <end position="204"/>
    </location>
</feature>
<evidence type="ECO:0000259" key="11">
    <source>
        <dbReference type="Pfam" id="PF02254"/>
    </source>
</evidence>